<keyword evidence="1" id="KW-1133">Transmembrane helix</keyword>
<name>A0ABW4DDI7_9BACL</name>
<gene>
    <name evidence="2" type="ORF">ACFQ5D_10590</name>
</gene>
<dbReference type="RefSeq" id="WP_267497716.1">
    <property type="nucleotide sequence ID" value="NZ_JAFFQR010000095.1"/>
</dbReference>
<feature type="transmembrane region" description="Helical" evidence="1">
    <location>
        <begin position="6"/>
        <end position="28"/>
    </location>
</feature>
<accession>A0ABW4DDI7</accession>
<keyword evidence="3" id="KW-1185">Reference proteome</keyword>
<dbReference type="EMBL" id="JBHTNZ010000011">
    <property type="protein sequence ID" value="MFD1461848.1"/>
    <property type="molecule type" value="Genomic_DNA"/>
</dbReference>
<protein>
    <submittedName>
        <fullName evidence="2">Uncharacterized protein</fullName>
    </submittedName>
</protein>
<proteinExistence type="predicted"/>
<comment type="caution">
    <text evidence="2">The sequence shown here is derived from an EMBL/GenBank/DDBJ whole genome shotgun (WGS) entry which is preliminary data.</text>
</comment>
<keyword evidence="1" id="KW-0472">Membrane</keyword>
<evidence type="ECO:0000313" key="3">
    <source>
        <dbReference type="Proteomes" id="UP001597340"/>
    </source>
</evidence>
<sequence length="42" mass="5130">MTAFGVLYLILKLTATLLSLWFSGRKFYRWIKSKRNKRKTHR</sequence>
<dbReference type="Proteomes" id="UP001597340">
    <property type="component" value="Unassembled WGS sequence"/>
</dbReference>
<keyword evidence="1" id="KW-0812">Transmembrane</keyword>
<evidence type="ECO:0000256" key="1">
    <source>
        <dbReference type="SAM" id="Phobius"/>
    </source>
</evidence>
<organism evidence="2 3">
    <name type="scientific">Paenibacillus farraposensis</name>
    <dbReference type="NCBI Taxonomy" id="2807095"/>
    <lineage>
        <taxon>Bacteria</taxon>
        <taxon>Bacillati</taxon>
        <taxon>Bacillota</taxon>
        <taxon>Bacilli</taxon>
        <taxon>Bacillales</taxon>
        <taxon>Paenibacillaceae</taxon>
        <taxon>Paenibacillus</taxon>
    </lineage>
</organism>
<evidence type="ECO:0000313" key="2">
    <source>
        <dbReference type="EMBL" id="MFD1461848.1"/>
    </source>
</evidence>
<reference evidence="3" key="1">
    <citation type="journal article" date="2019" name="Int. J. Syst. Evol. Microbiol.">
        <title>The Global Catalogue of Microorganisms (GCM) 10K type strain sequencing project: providing services to taxonomists for standard genome sequencing and annotation.</title>
        <authorList>
            <consortium name="The Broad Institute Genomics Platform"/>
            <consortium name="The Broad Institute Genome Sequencing Center for Infectious Disease"/>
            <person name="Wu L."/>
            <person name="Ma J."/>
        </authorList>
    </citation>
    <scope>NUCLEOTIDE SEQUENCE [LARGE SCALE GENOMIC DNA]</scope>
    <source>
        <strain evidence="3">CCM 9147</strain>
    </source>
</reference>